<evidence type="ECO:0000256" key="5">
    <source>
        <dbReference type="ARBA" id="ARBA00023136"/>
    </source>
</evidence>
<dbReference type="Proteomes" id="UP000236333">
    <property type="component" value="Unassembled WGS sequence"/>
</dbReference>
<keyword evidence="9" id="KW-1185">Reference proteome</keyword>
<accession>A0A2J8AK04</accession>
<dbReference type="AlphaFoldDB" id="A0A2J8AK04"/>
<dbReference type="Pfam" id="PF19055">
    <property type="entry name" value="ABC2_membrane_7"/>
    <property type="match status" value="1"/>
</dbReference>
<protein>
    <submittedName>
        <fullName evidence="8">Putative white-brown complex 30</fullName>
    </submittedName>
</protein>
<evidence type="ECO:0000313" key="8">
    <source>
        <dbReference type="EMBL" id="PNH12855.1"/>
    </source>
</evidence>
<evidence type="ECO:0000313" key="9">
    <source>
        <dbReference type="Proteomes" id="UP000236333"/>
    </source>
</evidence>
<dbReference type="GO" id="GO:0016020">
    <property type="term" value="C:membrane"/>
    <property type="evidence" value="ECO:0007669"/>
    <property type="project" value="UniProtKB-SubCell"/>
</dbReference>
<evidence type="ECO:0000256" key="4">
    <source>
        <dbReference type="ARBA" id="ARBA00022989"/>
    </source>
</evidence>
<evidence type="ECO:0000259" key="7">
    <source>
        <dbReference type="Pfam" id="PF19055"/>
    </source>
</evidence>
<evidence type="ECO:0000256" key="2">
    <source>
        <dbReference type="ARBA" id="ARBA00022448"/>
    </source>
</evidence>
<dbReference type="InterPro" id="IPR043926">
    <property type="entry name" value="ABCG_dom"/>
</dbReference>
<keyword evidence="2" id="KW-0813">Transport</keyword>
<keyword evidence="3 6" id="KW-0812">Transmembrane</keyword>
<dbReference type="PANTHER" id="PTHR48041">
    <property type="entry name" value="ABC TRANSPORTER G FAMILY MEMBER 28"/>
    <property type="match status" value="1"/>
</dbReference>
<gene>
    <name evidence="8" type="ORF">TSOC_000199</name>
</gene>
<dbReference type="InterPro" id="IPR050352">
    <property type="entry name" value="ABCG_transporters"/>
</dbReference>
<feature type="transmembrane region" description="Helical" evidence="6">
    <location>
        <begin position="171"/>
        <end position="189"/>
    </location>
</feature>
<dbReference type="OrthoDB" id="551654at2759"/>
<dbReference type="GO" id="GO:0140359">
    <property type="term" value="F:ABC-type transporter activity"/>
    <property type="evidence" value="ECO:0007669"/>
    <property type="project" value="InterPro"/>
</dbReference>
<name>A0A2J8AK04_9CHLO</name>
<sequence>MWATKKFHVRHLEMRQLYWLIRRNFVKSGRAIWPSVVLDVALLQGASFIVGAIQGTDWGLSDVPANFTMTFLVLSVLSNITHLRTFTTFRDIQRRERISGVSILAEFLSSNLTDLVWIFLSPAIYLATYWVLVLPRSSFLNLYLIGVLICWWSAGLSYVVAKSLIPPQAQLVSTVILTLLLGAFLHGLSPTIRSARDTPSHYLEVVLGVSSSRWAMEAATIEEFKHYHDVKINEVIMIYHDIGLCNMDRRIPDDENDDCDHYFIQACLVIFGMGMFLRFHAFAESFFGEDLLEVFEGMGDCCVVLV</sequence>
<keyword evidence="4 6" id="KW-1133">Transmembrane helix</keyword>
<evidence type="ECO:0000256" key="3">
    <source>
        <dbReference type="ARBA" id="ARBA00022692"/>
    </source>
</evidence>
<feature type="domain" description="ABC transporter family G" evidence="7">
    <location>
        <begin position="64"/>
        <end position="231"/>
    </location>
</feature>
<dbReference type="EMBL" id="PGGS01000003">
    <property type="protein sequence ID" value="PNH12855.1"/>
    <property type="molecule type" value="Genomic_DNA"/>
</dbReference>
<comment type="caution">
    <text evidence="8">The sequence shown here is derived from an EMBL/GenBank/DDBJ whole genome shotgun (WGS) entry which is preliminary data.</text>
</comment>
<reference evidence="8 9" key="1">
    <citation type="journal article" date="2017" name="Mol. Biol. Evol.">
        <title>The 4-celled Tetrabaena socialis nuclear genome reveals the essential components for genetic control of cell number at the origin of multicellularity in the volvocine lineage.</title>
        <authorList>
            <person name="Featherston J."/>
            <person name="Arakaki Y."/>
            <person name="Hanschen E.R."/>
            <person name="Ferris P.J."/>
            <person name="Michod R.E."/>
            <person name="Olson B.J.S.C."/>
            <person name="Nozaki H."/>
            <person name="Durand P.M."/>
        </authorList>
    </citation>
    <scope>NUCLEOTIDE SEQUENCE [LARGE SCALE GENOMIC DNA]</scope>
    <source>
        <strain evidence="8 9">NIES-571</strain>
    </source>
</reference>
<comment type="subcellular location">
    <subcellularLocation>
        <location evidence="1">Membrane</location>
        <topology evidence="1">Multi-pass membrane protein</topology>
    </subcellularLocation>
</comment>
<organism evidence="8 9">
    <name type="scientific">Tetrabaena socialis</name>
    <dbReference type="NCBI Taxonomy" id="47790"/>
    <lineage>
        <taxon>Eukaryota</taxon>
        <taxon>Viridiplantae</taxon>
        <taxon>Chlorophyta</taxon>
        <taxon>core chlorophytes</taxon>
        <taxon>Chlorophyceae</taxon>
        <taxon>CS clade</taxon>
        <taxon>Chlamydomonadales</taxon>
        <taxon>Tetrabaenaceae</taxon>
        <taxon>Tetrabaena</taxon>
    </lineage>
</organism>
<feature type="transmembrane region" description="Helical" evidence="6">
    <location>
        <begin position="140"/>
        <end position="159"/>
    </location>
</feature>
<keyword evidence="5 6" id="KW-0472">Membrane</keyword>
<feature type="transmembrane region" description="Helical" evidence="6">
    <location>
        <begin position="31"/>
        <end position="53"/>
    </location>
</feature>
<evidence type="ECO:0000256" key="6">
    <source>
        <dbReference type="SAM" id="Phobius"/>
    </source>
</evidence>
<proteinExistence type="predicted"/>
<dbReference type="PANTHER" id="PTHR48041:SF91">
    <property type="entry name" value="ABC TRANSPORTER G FAMILY MEMBER 28"/>
    <property type="match status" value="1"/>
</dbReference>
<evidence type="ECO:0000256" key="1">
    <source>
        <dbReference type="ARBA" id="ARBA00004141"/>
    </source>
</evidence>